<evidence type="ECO:0000313" key="1">
    <source>
        <dbReference type="EMBL" id="OHA00751.1"/>
    </source>
</evidence>
<comment type="caution">
    <text evidence="1">The sequence shown here is derived from an EMBL/GenBank/DDBJ whole genome shotgun (WGS) entry which is preliminary data.</text>
</comment>
<dbReference type="EMBL" id="MHQJ01000037">
    <property type="protein sequence ID" value="OHA00751.1"/>
    <property type="molecule type" value="Genomic_DNA"/>
</dbReference>
<accession>A0A1G2KQK4</accession>
<sequence length="77" mass="8550">MPSQKMRLLAGSSVLAVSNFIKATSMISVRLANFASLGHPAKHRAGNEHAACRYELRDGADWRGKSDNRDEEAKERH</sequence>
<protein>
    <submittedName>
        <fullName evidence="1">Uncharacterized protein</fullName>
    </submittedName>
</protein>
<evidence type="ECO:0000313" key="2">
    <source>
        <dbReference type="Proteomes" id="UP000177362"/>
    </source>
</evidence>
<organism evidence="1 2">
    <name type="scientific">Candidatus Sungbacteria bacterium RIFCSPHIGHO2_02_FULL_49_12</name>
    <dbReference type="NCBI Taxonomy" id="1802271"/>
    <lineage>
        <taxon>Bacteria</taxon>
        <taxon>Candidatus Sungiibacteriota</taxon>
    </lineage>
</organism>
<dbReference type="STRING" id="1802271.A3C11_03450"/>
<gene>
    <name evidence="1" type="ORF">A3C11_03450</name>
</gene>
<dbReference type="AlphaFoldDB" id="A0A1G2KQK4"/>
<name>A0A1G2KQK4_9BACT</name>
<dbReference type="Proteomes" id="UP000177362">
    <property type="component" value="Unassembled WGS sequence"/>
</dbReference>
<reference evidence="1 2" key="1">
    <citation type="journal article" date="2016" name="Nat. Commun.">
        <title>Thousands of microbial genomes shed light on interconnected biogeochemical processes in an aquifer system.</title>
        <authorList>
            <person name="Anantharaman K."/>
            <person name="Brown C.T."/>
            <person name="Hug L.A."/>
            <person name="Sharon I."/>
            <person name="Castelle C.J."/>
            <person name="Probst A.J."/>
            <person name="Thomas B.C."/>
            <person name="Singh A."/>
            <person name="Wilkins M.J."/>
            <person name="Karaoz U."/>
            <person name="Brodie E.L."/>
            <person name="Williams K.H."/>
            <person name="Hubbard S.S."/>
            <person name="Banfield J.F."/>
        </authorList>
    </citation>
    <scope>NUCLEOTIDE SEQUENCE [LARGE SCALE GENOMIC DNA]</scope>
</reference>
<proteinExistence type="predicted"/>